<sequence length="1037" mass="118032">MRALILTNQLAVYAGSEIVALEVAETFLELGCDVDLFAGFIGEPIKSDLSRLSVKFGLVDDCPDPFSYDIIWSQHHILPYLLSKYYSDDKPWPFIANISLSPFEPYELPGAIASAPGITIANSYETLENLVSFGIAPEKIKIFHNAAPNRFIFSRQHRIDIGTVAIISNHTPQEVLDAGKLLERTGIKVEHIGLPSEQIRITPEVLSRYDAVITIGKTVQYCILSETPVFIYDKWGGPGWLTENNHRTAEMLNFSGRCSPSKKTPDEISSQLTDGYSEAINAIQKIKKAHGQKYELRPYLSKLIKMATLNGQTRKVDHPTAKIICREGVASGQTLQYFRTNQEGSLYMAKDSIELSEKIGQLHDAILNNERKILKKIDSYSNEQLLIKQIDRLNEEILSRDIIINKLREERQKDKQKYNEEIRQLLETSTELEKYNNIILSSRSWKLTQPLRAFRRSFQRLRSNDKTKNTISLSALLNPTRMRNGARYLARGDIKGLLERLKYSFRERATINSIQKIQNNSEATWAIMSTPHTIFIAQSIADHLKTRGIDASVMTSAPASFNHDIYIVLCAQMFDRLPPNERRILFQLEQSVSSRWFSKKYISDLENSLAIFDYSLTNIEFLQNKGIRYPHVHYIPIGLSSSNISVNNPAEKEYDFLFYGDSNSSPRRRHFLSKLQEKFSVVVYNNLFGEDMHNAIRKAKVVVNIHYYEGALLETPRIQECLSLGTPVLSEGAKDQYDYPELNGAVRFFNENSVEDMLLQAETILADIDNYVESLSHSAKRSTERFAFMLDRALVALGLLPVEKLQENLPYIPHDSNTIALSLPETISRRKALMESMPRSAVIFDGARYSPGWIGCGLSFKLLAMYALAKNFDYLTVFEDDALLPDQYESKMSEIIGYLTTRSDKWDIFSGLMAEVHPDTKILSVEVHDGIMYATVDRMVSSVCNIYNKSALGLLSKWDPTNHDVVKNAFDRYLQNLPNLHVVVAIPFIAGHREELNSTLWGFQNERYGPMIAQAEKQLQELAEQWLKKNEQSVLVS</sequence>
<dbReference type="Proteomes" id="UP000249453">
    <property type="component" value="Unassembled WGS sequence"/>
</dbReference>
<accession>A0A364JWM7</accession>
<name>A0A364JWM7_9HYPH</name>
<organism evidence="2 3">
    <name type="scientific">Falsochrobactrum ovis</name>
    <dbReference type="NCBI Taxonomy" id="1293442"/>
    <lineage>
        <taxon>Bacteria</taxon>
        <taxon>Pseudomonadati</taxon>
        <taxon>Pseudomonadota</taxon>
        <taxon>Alphaproteobacteria</taxon>
        <taxon>Hyphomicrobiales</taxon>
        <taxon>Brucellaceae</taxon>
        <taxon>Falsochrobactrum</taxon>
    </lineage>
</organism>
<evidence type="ECO:0000313" key="2">
    <source>
        <dbReference type="EMBL" id="RAK31048.1"/>
    </source>
</evidence>
<protein>
    <submittedName>
        <fullName evidence="2">Uncharacterized protein</fullName>
    </submittedName>
</protein>
<evidence type="ECO:0000313" key="3">
    <source>
        <dbReference type="Proteomes" id="UP000249453"/>
    </source>
</evidence>
<comment type="caution">
    <text evidence="2">The sequence shown here is derived from an EMBL/GenBank/DDBJ whole genome shotgun (WGS) entry which is preliminary data.</text>
</comment>
<evidence type="ECO:0000256" key="1">
    <source>
        <dbReference type="SAM" id="Coils"/>
    </source>
</evidence>
<reference evidence="2 3" key="1">
    <citation type="submission" date="2018-06" db="EMBL/GenBank/DDBJ databases">
        <title>Genomic Encyclopedia of Type Strains, Phase IV (KMG-IV): sequencing the most valuable type-strain genomes for metagenomic binning, comparative biology and taxonomic classification.</title>
        <authorList>
            <person name="Goeker M."/>
        </authorList>
    </citation>
    <scope>NUCLEOTIDE SEQUENCE [LARGE SCALE GENOMIC DNA]</scope>
    <source>
        <strain evidence="2 3">DSM 26720</strain>
    </source>
</reference>
<keyword evidence="1" id="KW-0175">Coiled coil</keyword>
<dbReference type="AlphaFoldDB" id="A0A364JWM7"/>
<dbReference type="EMBL" id="QLMK01000003">
    <property type="protein sequence ID" value="RAK31048.1"/>
    <property type="molecule type" value="Genomic_DNA"/>
</dbReference>
<dbReference type="RefSeq" id="WP_245412594.1">
    <property type="nucleotide sequence ID" value="NZ_JBHEEY010000002.1"/>
</dbReference>
<dbReference type="Gene3D" id="3.40.50.2000">
    <property type="entry name" value="Glycogen Phosphorylase B"/>
    <property type="match status" value="1"/>
</dbReference>
<proteinExistence type="predicted"/>
<keyword evidence="3" id="KW-1185">Reference proteome</keyword>
<feature type="coiled-coil region" evidence="1">
    <location>
        <begin position="404"/>
        <end position="435"/>
    </location>
</feature>
<gene>
    <name evidence="2" type="ORF">C7374_103187</name>
</gene>